<dbReference type="EMBL" id="CM035431">
    <property type="protein sequence ID" value="KAH7296528.1"/>
    <property type="molecule type" value="Genomic_DNA"/>
</dbReference>
<sequence length="104" mass="11956">MPERQRFHSCARTSALSRFSKFTSFDLDSKNGRMSALSQREMPERHRFHSRSASPNISDDQLKKISCKAKLYTPKLRYSSSRISEVPDGRLSTQQGVGHRLQIL</sequence>
<reference evidence="2" key="1">
    <citation type="submission" date="2021-08" db="EMBL/GenBank/DDBJ databases">
        <title>WGS assembly of Ceratopteris richardii.</title>
        <authorList>
            <person name="Marchant D.B."/>
            <person name="Chen G."/>
            <person name="Jenkins J."/>
            <person name="Shu S."/>
            <person name="Leebens-Mack J."/>
            <person name="Grimwood J."/>
            <person name="Schmutz J."/>
            <person name="Soltis P."/>
            <person name="Soltis D."/>
            <person name="Chen Z.-H."/>
        </authorList>
    </citation>
    <scope>NUCLEOTIDE SEQUENCE</scope>
    <source>
        <strain evidence="2">Whitten #5841</strain>
        <tissue evidence="2">Leaf</tissue>
    </source>
</reference>
<accession>A0A8T2RLP8</accession>
<proteinExistence type="predicted"/>
<comment type="caution">
    <text evidence="2">The sequence shown here is derived from an EMBL/GenBank/DDBJ whole genome shotgun (WGS) entry which is preliminary data.</text>
</comment>
<keyword evidence="3" id="KW-1185">Reference proteome</keyword>
<name>A0A8T2RLP8_CERRI</name>
<evidence type="ECO:0000313" key="2">
    <source>
        <dbReference type="EMBL" id="KAH7296528.1"/>
    </source>
</evidence>
<evidence type="ECO:0000256" key="1">
    <source>
        <dbReference type="SAM" id="MobiDB-lite"/>
    </source>
</evidence>
<organism evidence="2 3">
    <name type="scientific">Ceratopteris richardii</name>
    <name type="common">Triangle waterfern</name>
    <dbReference type="NCBI Taxonomy" id="49495"/>
    <lineage>
        <taxon>Eukaryota</taxon>
        <taxon>Viridiplantae</taxon>
        <taxon>Streptophyta</taxon>
        <taxon>Embryophyta</taxon>
        <taxon>Tracheophyta</taxon>
        <taxon>Polypodiopsida</taxon>
        <taxon>Polypodiidae</taxon>
        <taxon>Polypodiales</taxon>
        <taxon>Pteridineae</taxon>
        <taxon>Pteridaceae</taxon>
        <taxon>Parkerioideae</taxon>
        <taxon>Ceratopteris</taxon>
    </lineage>
</organism>
<dbReference type="Proteomes" id="UP000825935">
    <property type="component" value="Chromosome 26"/>
</dbReference>
<gene>
    <name evidence="2" type="ORF">KP509_26G026800</name>
</gene>
<dbReference type="AlphaFoldDB" id="A0A8T2RLP8"/>
<evidence type="ECO:0000313" key="3">
    <source>
        <dbReference type="Proteomes" id="UP000825935"/>
    </source>
</evidence>
<feature type="region of interest" description="Disordered" evidence="1">
    <location>
        <begin position="34"/>
        <end position="59"/>
    </location>
</feature>
<dbReference type="EMBL" id="CM035431">
    <property type="protein sequence ID" value="KAH7296527.1"/>
    <property type="molecule type" value="Genomic_DNA"/>
</dbReference>
<protein>
    <submittedName>
        <fullName evidence="2">Uncharacterized protein</fullName>
    </submittedName>
</protein>